<dbReference type="Gene3D" id="1.10.287.860">
    <property type="entry name" value="Nucleotidyltransferase"/>
    <property type="match status" value="1"/>
</dbReference>
<proteinExistence type="predicted"/>
<dbReference type="Pfam" id="PF04607">
    <property type="entry name" value="RelA_SpoT"/>
    <property type="match status" value="1"/>
</dbReference>
<dbReference type="Proteomes" id="UP001595533">
    <property type="component" value="Unassembled WGS sequence"/>
</dbReference>
<dbReference type="EMBL" id="JBHRTS010000004">
    <property type="protein sequence ID" value="MFC3194294.1"/>
    <property type="molecule type" value="Genomic_DNA"/>
</dbReference>
<evidence type="ECO:0000313" key="2">
    <source>
        <dbReference type="EMBL" id="MFC3194294.1"/>
    </source>
</evidence>
<name>A0ABV7JBN3_9GAMM</name>
<sequence length="346" mass="41205">MPSQDFETANRNFREWYAQNYPLLRAAEKTYKNLIHLLLSGIEGVPLPKVLSRLKDRNECVKKFQRKYQTDLEQKSTEYEIKNYLTDIIGIRVVCLYESNIETVVGKLKSNFCLIDETNKTKELHSEDDKFGYKGQHLDLKLNNKRINLPEYKSLKDFPFEVQVRTIAQDAWSEIDHKLKYKKDLPSPLKRRVYNLAGLFELADREFDSLREETAKLVTAEIEKDEYGNPIEQPLNPFNFLKLVHAYYPKYNFHEDKIEGFVDDIREVKHDVTIIEVEEAMKNHYERIEEYREWCINQIGRNLNPYTQIRHILYRSNNVNFDALMFDRAKTNLNRWDVDGTIFKND</sequence>
<keyword evidence="3" id="KW-1185">Reference proteome</keyword>
<dbReference type="InterPro" id="IPR043519">
    <property type="entry name" value="NT_sf"/>
</dbReference>
<dbReference type="CDD" id="cd05399">
    <property type="entry name" value="NT_Rel-Spo_like"/>
    <property type="match status" value="1"/>
</dbReference>
<protein>
    <submittedName>
        <fullName evidence="2">GTP pyrophosphokinase family protein</fullName>
    </submittedName>
</protein>
<dbReference type="PANTHER" id="PTHR41773">
    <property type="entry name" value="GTP PYROPHOSPHATASE-RELATED"/>
    <property type="match status" value="1"/>
</dbReference>
<accession>A0ABV7JBN3</accession>
<dbReference type="InterPro" id="IPR007685">
    <property type="entry name" value="RelA_SpoT"/>
</dbReference>
<reference evidence="3" key="1">
    <citation type="journal article" date="2019" name="Int. J. Syst. Evol. Microbiol.">
        <title>The Global Catalogue of Microorganisms (GCM) 10K type strain sequencing project: providing services to taxonomists for standard genome sequencing and annotation.</title>
        <authorList>
            <consortium name="The Broad Institute Genomics Platform"/>
            <consortium name="The Broad Institute Genome Sequencing Center for Infectious Disease"/>
            <person name="Wu L."/>
            <person name="Ma J."/>
        </authorList>
    </citation>
    <scope>NUCLEOTIDE SEQUENCE [LARGE SCALE GENOMIC DNA]</scope>
    <source>
        <strain evidence="3">KCTC 42953</strain>
    </source>
</reference>
<feature type="domain" description="RelA/SpoT" evidence="1">
    <location>
        <begin position="52"/>
        <end position="187"/>
    </location>
</feature>
<dbReference type="Gene3D" id="3.30.460.10">
    <property type="entry name" value="Beta Polymerase, domain 2"/>
    <property type="match status" value="1"/>
</dbReference>
<comment type="caution">
    <text evidence="2">The sequence shown here is derived from an EMBL/GenBank/DDBJ whole genome shotgun (WGS) entry which is preliminary data.</text>
</comment>
<dbReference type="RefSeq" id="WP_077410969.1">
    <property type="nucleotide sequence ID" value="NZ_JBHRTS010000004.1"/>
</dbReference>
<dbReference type="PANTHER" id="PTHR41773:SF1">
    <property type="entry name" value="RELA_SPOT DOMAIN-CONTAINING PROTEIN"/>
    <property type="match status" value="1"/>
</dbReference>
<gene>
    <name evidence="2" type="ORF">ACFODZ_08590</name>
</gene>
<dbReference type="SMART" id="SM00954">
    <property type="entry name" value="RelA_SpoT"/>
    <property type="match status" value="1"/>
</dbReference>
<dbReference type="SUPFAM" id="SSF81301">
    <property type="entry name" value="Nucleotidyltransferase"/>
    <property type="match status" value="1"/>
</dbReference>
<evidence type="ECO:0000313" key="3">
    <source>
        <dbReference type="Proteomes" id="UP001595533"/>
    </source>
</evidence>
<organism evidence="2 3">
    <name type="scientific">Marinicella sediminis</name>
    <dbReference type="NCBI Taxonomy" id="1792834"/>
    <lineage>
        <taxon>Bacteria</taxon>
        <taxon>Pseudomonadati</taxon>
        <taxon>Pseudomonadota</taxon>
        <taxon>Gammaproteobacteria</taxon>
        <taxon>Lysobacterales</taxon>
        <taxon>Marinicellaceae</taxon>
        <taxon>Marinicella</taxon>
    </lineage>
</organism>
<evidence type="ECO:0000259" key="1">
    <source>
        <dbReference type="SMART" id="SM00954"/>
    </source>
</evidence>